<keyword evidence="1" id="KW-0732">Signal</keyword>
<organism evidence="2 3">
    <name type="scientific">Pelagibius litoralis</name>
    <dbReference type="NCBI Taxonomy" id="374515"/>
    <lineage>
        <taxon>Bacteria</taxon>
        <taxon>Pseudomonadati</taxon>
        <taxon>Pseudomonadota</taxon>
        <taxon>Alphaproteobacteria</taxon>
        <taxon>Rhodospirillales</taxon>
        <taxon>Rhodovibrionaceae</taxon>
        <taxon>Pelagibius</taxon>
    </lineage>
</organism>
<sequence length="198" mass="20734">MKTNRRSVTQVLLLTTAFCGLTALSACAGSKGVVYNKNFTAGYSPSSLAALREPLLVETFGRPAAGPSQAAITAATVEGLRKSGPRWAQLGYSGNPADTPKAPYRLRFAYGAPVAFARADLCSSDLQPDDVGSDGSSERTVVALCRGARFVSIAEGTPGANADINSAAFLDFVGAIGRQALPRRNPVVDDDCLFRKCD</sequence>
<dbReference type="Proteomes" id="UP000761264">
    <property type="component" value="Unassembled WGS sequence"/>
</dbReference>
<protein>
    <recommendedName>
        <fullName evidence="4">DUF4136 domain-containing protein</fullName>
    </recommendedName>
</protein>
<accession>A0A967KCH5</accession>
<evidence type="ECO:0000256" key="1">
    <source>
        <dbReference type="SAM" id="SignalP"/>
    </source>
</evidence>
<evidence type="ECO:0000313" key="2">
    <source>
        <dbReference type="EMBL" id="NIA71682.1"/>
    </source>
</evidence>
<feature type="signal peptide" evidence="1">
    <location>
        <begin position="1"/>
        <end position="28"/>
    </location>
</feature>
<evidence type="ECO:0000313" key="3">
    <source>
        <dbReference type="Proteomes" id="UP000761264"/>
    </source>
</evidence>
<dbReference type="PROSITE" id="PS51257">
    <property type="entry name" value="PROKAR_LIPOPROTEIN"/>
    <property type="match status" value="1"/>
</dbReference>
<keyword evidence="3" id="KW-1185">Reference proteome</keyword>
<proteinExistence type="predicted"/>
<gene>
    <name evidence="2" type="ORF">HBA54_24110</name>
</gene>
<dbReference type="AlphaFoldDB" id="A0A967KCH5"/>
<comment type="caution">
    <text evidence="2">The sequence shown here is derived from an EMBL/GenBank/DDBJ whole genome shotgun (WGS) entry which is preliminary data.</text>
</comment>
<dbReference type="RefSeq" id="WP_167229625.1">
    <property type="nucleotide sequence ID" value="NZ_JAAQPH010000025.1"/>
</dbReference>
<dbReference type="EMBL" id="JAAQPH010000025">
    <property type="protein sequence ID" value="NIA71682.1"/>
    <property type="molecule type" value="Genomic_DNA"/>
</dbReference>
<reference evidence="2" key="1">
    <citation type="submission" date="2020-03" db="EMBL/GenBank/DDBJ databases">
        <title>Genome of Pelagibius litoralis DSM 21314T.</title>
        <authorList>
            <person name="Wang G."/>
        </authorList>
    </citation>
    <scope>NUCLEOTIDE SEQUENCE</scope>
    <source>
        <strain evidence="2">DSM 21314</strain>
    </source>
</reference>
<name>A0A967KCH5_9PROT</name>
<feature type="chain" id="PRO_5038053220" description="DUF4136 domain-containing protein" evidence="1">
    <location>
        <begin position="29"/>
        <end position="198"/>
    </location>
</feature>
<evidence type="ECO:0008006" key="4">
    <source>
        <dbReference type="Google" id="ProtNLM"/>
    </source>
</evidence>